<dbReference type="PANTHER" id="PTHR35128">
    <property type="entry name" value="SECRETION-REGULATING GUANINE NUCLEOTIDE EXCHANGE FACTOR"/>
    <property type="match status" value="1"/>
</dbReference>
<reference evidence="2" key="2">
    <citation type="submission" date="2022-01" db="EMBL/GenBank/DDBJ databases">
        <authorList>
            <person name="Hirooka S."/>
            <person name="Miyagishima S.Y."/>
        </authorList>
    </citation>
    <scope>NUCLEOTIDE SEQUENCE</scope>
    <source>
        <strain evidence="2">NBRC 102759</strain>
    </source>
</reference>
<dbReference type="SUPFAM" id="SSF53474">
    <property type="entry name" value="alpha/beta-Hydrolases"/>
    <property type="match status" value="1"/>
</dbReference>
<reference evidence="2" key="1">
    <citation type="journal article" date="2022" name="Proc. Natl. Acad. Sci. U.S.A.">
        <title>Life cycle and functional genomics of the unicellular red alga Galdieria for elucidating algal and plant evolution and industrial use.</title>
        <authorList>
            <person name="Hirooka S."/>
            <person name="Itabashi T."/>
            <person name="Ichinose T.M."/>
            <person name="Onuma R."/>
            <person name="Fujiwara T."/>
            <person name="Yamashita S."/>
            <person name="Jong L.W."/>
            <person name="Tomita R."/>
            <person name="Iwane A.H."/>
            <person name="Miyagishima S.Y."/>
        </authorList>
    </citation>
    <scope>NUCLEOTIDE SEQUENCE</scope>
    <source>
        <strain evidence="2">NBRC 102759</strain>
    </source>
</reference>
<organism evidence="2 3">
    <name type="scientific">Galdieria partita</name>
    <dbReference type="NCBI Taxonomy" id="83374"/>
    <lineage>
        <taxon>Eukaryota</taxon>
        <taxon>Rhodophyta</taxon>
        <taxon>Bangiophyceae</taxon>
        <taxon>Galdieriales</taxon>
        <taxon>Galdieriaceae</taxon>
        <taxon>Galdieria</taxon>
    </lineage>
</organism>
<gene>
    <name evidence="2" type="ORF">GpartN1_g6559.t1</name>
</gene>
<evidence type="ECO:0000313" key="2">
    <source>
        <dbReference type="EMBL" id="GJQ14768.1"/>
    </source>
</evidence>
<keyword evidence="1" id="KW-0472">Membrane</keyword>
<feature type="transmembrane region" description="Helical" evidence="1">
    <location>
        <begin position="22"/>
        <end position="42"/>
    </location>
</feature>
<keyword evidence="1" id="KW-0812">Transmembrane</keyword>
<name>A0A9C7UTD6_9RHOD</name>
<evidence type="ECO:0000256" key="1">
    <source>
        <dbReference type="SAM" id="Phobius"/>
    </source>
</evidence>
<proteinExistence type="predicted"/>
<dbReference type="Gene3D" id="3.40.50.1820">
    <property type="entry name" value="alpha/beta hydrolase"/>
    <property type="match status" value="1"/>
</dbReference>
<dbReference type="EMBL" id="BQMJ01000059">
    <property type="protein sequence ID" value="GJQ14768.1"/>
    <property type="molecule type" value="Genomic_DNA"/>
</dbReference>
<comment type="caution">
    <text evidence="2">The sequence shown here is derived from an EMBL/GenBank/DDBJ whole genome shotgun (WGS) entry which is preliminary data.</text>
</comment>
<keyword evidence="1" id="KW-1133">Transmembrane helix</keyword>
<protein>
    <submittedName>
        <fullName evidence="2">Uncharacterized protein</fullName>
    </submittedName>
</protein>
<keyword evidence="3" id="KW-1185">Reference proteome</keyword>
<dbReference type="AlphaFoldDB" id="A0A9C7UTD6"/>
<sequence length="603" mass="68958">MARSSYRPTVSRWTGRHYWKRGLLRITFCLIVFSLVLISFLLGHYTKVTVHEEEHGFTENRAGHLEEQEWKEKTSQLERKEEQQLVSLDNSPSPLQQPLASTVGFQQDSHQQPYDWTGVDFLFPSNNSAAVEPTEYITHPANDQYTVDEKQWNKRNNISEQNQATISLLSNWAEDSASLSSVTSISQVADNNSTYQEAPQFPSREPSNLKTRNISETVGNHSMVESLETVEWINSSSYDKENLQVAFPSLDSQSQSNVSIPSQEWESLHHFGLVLEPVIASKGSEEDWEIVGVDRCFDICRHAKHETLSDVQVSSIVQYSPENDTHSVLLLFHGCKHSARDWFVLPEEVSVVCEALRRNFSVVAFSSADRWSGCWDSFYPAVGNKDVIRVYQSLQDWIVENFANPIGDSQTSLKLYALGVSSGGSFISIFSTFLRQIVAQAIYISPGNFQSFTLSDWTRYPPTCFVHMERDTAFGSFSNVNRSCNLLKQHKIACDILSLDPLPLTPDVFHRKHPNISFTLSQQFFNLLNTTHWLDSQGYLVRDPRELEYSDVWQTLNDPTVERGWKAFQTSMEEILNRAYGVHEMASDRIHQVLDWFLSQHKT</sequence>
<dbReference type="InterPro" id="IPR029058">
    <property type="entry name" value="AB_hydrolase_fold"/>
</dbReference>
<dbReference type="OrthoDB" id="10022521at2759"/>
<accession>A0A9C7UTD6</accession>
<dbReference type="Proteomes" id="UP001061958">
    <property type="component" value="Unassembled WGS sequence"/>
</dbReference>
<evidence type="ECO:0000313" key="3">
    <source>
        <dbReference type="Proteomes" id="UP001061958"/>
    </source>
</evidence>
<dbReference type="PANTHER" id="PTHR35128:SF1">
    <property type="entry name" value="SECRETION-REGULATING GUANINE NUCLEOTIDE EXCHANGE FACTOR"/>
    <property type="match status" value="1"/>
</dbReference>